<comment type="caution">
    <text evidence="8">The sequence shown here is derived from an EMBL/GenBank/DDBJ whole genome shotgun (WGS) entry which is preliminary data.</text>
</comment>
<evidence type="ECO:0000313" key="8">
    <source>
        <dbReference type="EMBL" id="GAA4744823.1"/>
    </source>
</evidence>
<dbReference type="Pfam" id="PF03772">
    <property type="entry name" value="Competence"/>
    <property type="match status" value="1"/>
</dbReference>
<dbReference type="Pfam" id="PF00753">
    <property type="entry name" value="Lactamase_B"/>
    <property type="match status" value="1"/>
</dbReference>
<sequence length="771" mass="77100">MSDRLVRSGLLLPAAATWAAALLGTALPRLAAPGAVLALAAGAVLAVRAVRRSARGRVLLAAGALVCAAVLLAAAAGDVRRHPAALPMGRAVVVEVRVDSTGASGGNDFTGGLASRTLLRGAVVGVAGAPVEVPVTLFAEGPVRAQPGAVVRVRVRLHATAPPDAAAAVGSVLGRAVLVRPPPPAQRVAASLRTGLVERTARLRGDGAALLPGLAVGDTSRVGSDLRQAMRDASLTHLTAVSGANCAVVTVAVFALGAALRLPHGLRIVSAGAALAGFVVLVTPQPSVVRAAAMAAVALLCALRGGRAAGPPALAVAVLVLLVLDPWLGWSAGFVLSAAATAGLLLLAVPLADRLARVLPRRLALVLAVPIAAQAACQPVLILLQPGIPVFGVVANLLAEPAAPLVTVLGLLACLLGPIAPPLAWIAAALGWLPAAWIGLVARTVARFPQLGWPIGIAGAALAALLLVAGVLMLARTAPRRMRVAGAVTTVLAVLVLAGTAVGGTAGRIAGTPGDWTVAACDVGQGDGLVLNGGGGRYAVVDTGREDAPIAACLGRLGVSRVDLLVLTHWDADHVGAAASLAGRVRTTFVGPVDRPAAAATVAALRRGGSAIRQVHRGDAAQLGRLRLDVLWPPDPLGAIEAGNAASVTLHVTGGGASALLTGDLGEEAQNALLAAGPLPGVDVVKVAHHGSADQSPAFYAAAGAVFGVISVGAGNDYGHPTRRLLGILRATGTRAVRTDQDGLVLVSWRDGRIRVWSERPVTAAVWVPAK</sequence>
<evidence type="ECO:0000256" key="5">
    <source>
        <dbReference type="ARBA" id="ARBA00023136"/>
    </source>
</evidence>
<dbReference type="InterPro" id="IPR052159">
    <property type="entry name" value="Competence_DNA_uptake"/>
</dbReference>
<protein>
    <recommendedName>
        <fullName evidence="7">Metallo-beta-lactamase domain-containing protein</fullName>
    </recommendedName>
</protein>
<feature type="transmembrane region" description="Helical" evidence="6">
    <location>
        <begin position="451"/>
        <end position="472"/>
    </location>
</feature>
<name>A0ABP8Z2R1_9MICO</name>
<evidence type="ECO:0000259" key="7">
    <source>
        <dbReference type="SMART" id="SM00849"/>
    </source>
</evidence>
<dbReference type="EMBL" id="BAABLP010000002">
    <property type="protein sequence ID" value="GAA4744823.1"/>
    <property type="molecule type" value="Genomic_DNA"/>
</dbReference>
<evidence type="ECO:0000256" key="3">
    <source>
        <dbReference type="ARBA" id="ARBA00022692"/>
    </source>
</evidence>
<feature type="transmembrane region" description="Helical" evidence="6">
    <location>
        <begin position="235"/>
        <end position="259"/>
    </location>
</feature>
<reference evidence="9" key="1">
    <citation type="journal article" date="2019" name="Int. J. Syst. Evol. Microbiol.">
        <title>The Global Catalogue of Microorganisms (GCM) 10K type strain sequencing project: providing services to taxonomists for standard genome sequencing and annotation.</title>
        <authorList>
            <consortium name="The Broad Institute Genomics Platform"/>
            <consortium name="The Broad Institute Genome Sequencing Center for Infectious Disease"/>
            <person name="Wu L."/>
            <person name="Ma J."/>
        </authorList>
    </citation>
    <scope>NUCLEOTIDE SEQUENCE [LARGE SCALE GENOMIC DNA]</scope>
    <source>
        <strain evidence="9">JCM 19015</strain>
    </source>
</reference>
<organism evidence="8 9">
    <name type="scientific">Amnibacterium soli</name>
    <dbReference type="NCBI Taxonomy" id="1282736"/>
    <lineage>
        <taxon>Bacteria</taxon>
        <taxon>Bacillati</taxon>
        <taxon>Actinomycetota</taxon>
        <taxon>Actinomycetes</taxon>
        <taxon>Micrococcales</taxon>
        <taxon>Microbacteriaceae</taxon>
        <taxon>Amnibacterium</taxon>
    </lineage>
</organism>
<keyword evidence="4 6" id="KW-1133">Transmembrane helix</keyword>
<evidence type="ECO:0000256" key="4">
    <source>
        <dbReference type="ARBA" id="ARBA00022989"/>
    </source>
</evidence>
<dbReference type="InterPro" id="IPR035681">
    <property type="entry name" value="ComA-like_MBL"/>
</dbReference>
<dbReference type="Gene3D" id="3.60.15.10">
    <property type="entry name" value="Ribonuclease Z/Hydroxyacylglutathione hydrolase-like"/>
    <property type="match status" value="1"/>
</dbReference>
<feature type="transmembrane region" description="Helical" evidence="6">
    <location>
        <begin position="56"/>
        <end position="76"/>
    </location>
</feature>
<gene>
    <name evidence="8" type="ORF">GCM10025783_15740</name>
</gene>
<comment type="subcellular location">
    <subcellularLocation>
        <location evidence="1">Cell membrane</location>
        <topology evidence="1">Multi-pass membrane protein</topology>
    </subcellularLocation>
</comment>
<dbReference type="CDD" id="cd07731">
    <property type="entry name" value="ComA-like_MBL-fold"/>
    <property type="match status" value="1"/>
</dbReference>
<evidence type="ECO:0000256" key="6">
    <source>
        <dbReference type="SAM" id="Phobius"/>
    </source>
</evidence>
<feature type="transmembrane region" description="Helical" evidence="6">
    <location>
        <begin position="363"/>
        <end position="384"/>
    </location>
</feature>
<feature type="domain" description="Metallo-beta-lactamase" evidence="7">
    <location>
        <begin position="525"/>
        <end position="709"/>
    </location>
</feature>
<dbReference type="Proteomes" id="UP001500121">
    <property type="component" value="Unassembled WGS sequence"/>
</dbReference>
<feature type="transmembrane region" description="Helical" evidence="6">
    <location>
        <begin position="423"/>
        <end position="445"/>
    </location>
</feature>
<dbReference type="PANTHER" id="PTHR30619">
    <property type="entry name" value="DNA INTERNALIZATION/COMPETENCE PROTEIN COMEC/REC2"/>
    <property type="match status" value="1"/>
</dbReference>
<evidence type="ECO:0000313" key="9">
    <source>
        <dbReference type="Proteomes" id="UP001500121"/>
    </source>
</evidence>
<dbReference type="InterPro" id="IPR001279">
    <property type="entry name" value="Metallo-B-lactamas"/>
</dbReference>
<keyword evidence="3 6" id="KW-0812">Transmembrane</keyword>
<dbReference type="NCBIfam" id="TIGR00360">
    <property type="entry name" value="ComEC_N-term"/>
    <property type="match status" value="1"/>
</dbReference>
<proteinExistence type="predicted"/>
<feature type="transmembrane region" description="Helical" evidence="6">
    <location>
        <begin position="484"/>
        <end position="503"/>
    </location>
</feature>
<keyword evidence="2" id="KW-1003">Cell membrane</keyword>
<keyword evidence="5 6" id="KW-0472">Membrane</keyword>
<evidence type="ECO:0000256" key="2">
    <source>
        <dbReference type="ARBA" id="ARBA00022475"/>
    </source>
</evidence>
<dbReference type="InterPro" id="IPR004477">
    <property type="entry name" value="ComEC_N"/>
</dbReference>
<evidence type="ECO:0000256" key="1">
    <source>
        <dbReference type="ARBA" id="ARBA00004651"/>
    </source>
</evidence>
<dbReference type="SUPFAM" id="SSF56281">
    <property type="entry name" value="Metallo-hydrolase/oxidoreductase"/>
    <property type="match status" value="1"/>
</dbReference>
<accession>A0ABP8Z2R1</accession>
<feature type="transmembrane region" description="Helical" evidence="6">
    <location>
        <begin position="265"/>
        <end position="283"/>
    </location>
</feature>
<dbReference type="PANTHER" id="PTHR30619:SF1">
    <property type="entry name" value="RECOMBINATION PROTEIN 2"/>
    <property type="match status" value="1"/>
</dbReference>
<dbReference type="RefSeq" id="WP_345480522.1">
    <property type="nucleotide sequence ID" value="NZ_BAABLP010000002.1"/>
</dbReference>
<dbReference type="InterPro" id="IPR036866">
    <property type="entry name" value="RibonucZ/Hydroxyglut_hydro"/>
</dbReference>
<keyword evidence="9" id="KW-1185">Reference proteome</keyword>
<dbReference type="SMART" id="SM00849">
    <property type="entry name" value="Lactamase_B"/>
    <property type="match status" value="1"/>
</dbReference>
<feature type="transmembrane region" description="Helical" evidence="6">
    <location>
        <begin position="390"/>
        <end position="416"/>
    </location>
</feature>
<feature type="transmembrane region" description="Helical" evidence="6">
    <location>
        <begin position="330"/>
        <end position="351"/>
    </location>
</feature>